<dbReference type="InterPro" id="IPR002893">
    <property type="entry name" value="Znf_MYND"/>
</dbReference>
<dbReference type="Gene3D" id="6.10.140.2220">
    <property type="match status" value="1"/>
</dbReference>
<dbReference type="PROSITE" id="PS50865">
    <property type="entry name" value="ZF_MYND_2"/>
    <property type="match status" value="1"/>
</dbReference>
<proteinExistence type="predicted"/>
<dbReference type="AlphaFoldDB" id="A0A4Z1FNV9"/>
<dbReference type="GO" id="GO:0008270">
    <property type="term" value="F:zinc ion binding"/>
    <property type="evidence" value="ECO:0007669"/>
    <property type="project" value="UniProtKB-KW"/>
</dbReference>
<evidence type="ECO:0000256" key="4">
    <source>
        <dbReference type="PROSITE-ProRule" id="PRU00134"/>
    </source>
</evidence>
<keyword evidence="2 4" id="KW-0863">Zinc-finger</keyword>
<evidence type="ECO:0000256" key="2">
    <source>
        <dbReference type="ARBA" id="ARBA00022771"/>
    </source>
</evidence>
<feature type="domain" description="MYND-type" evidence="5">
    <location>
        <begin position="262"/>
        <end position="302"/>
    </location>
</feature>
<evidence type="ECO:0000259" key="5">
    <source>
        <dbReference type="PROSITE" id="PS50865"/>
    </source>
</evidence>
<comment type="caution">
    <text evidence="6">The sequence shown here is derived from an EMBL/GenBank/DDBJ whole genome shotgun (WGS) entry which is preliminary data.</text>
</comment>
<name>A0A4Z1FNV9_9HELO</name>
<dbReference type="Pfam" id="PF01753">
    <property type="entry name" value="zf-MYND"/>
    <property type="match status" value="1"/>
</dbReference>
<accession>A0A4Z1FNV9</accession>
<evidence type="ECO:0000256" key="1">
    <source>
        <dbReference type="ARBA" id="ARBA00022723"/>
    </source>
</evidence>
<evidence type="ECO:0000256" key="3">
    <source>
        <dbReference type="ARBA" id="ARBA00022833"/>
    </source>
</evidence>
<protein>
    <recommendedName>
        <fullName evidence="5">MYND-type domain-containing protein</fullName>
    </recommendedName>
</protein>
<keyword evidence="7" id="KW-1185">Reference proteome</keyword>
<dbReference type="Proteomes" id="UP000297910">
    <property type="component" value="Unassembled WGS sequence"/>
</dbReference>
<evidence type="ECO:0000313" key="6">
    <source>
        <dbReference type="EMBL" id="TGO26346.1"/>
    </source>
</evidence>
<dbReference type="SUPFAM" id="SSF144232">
    <property type="entry name" value="HIT/MYND zinc finger-like"/>
    <property type="match status" value="1"/>
</dbReference>
<keyword evidence="3" id="KW-0862">Zinc</keyword>
<dbReference type="EMBL" id="PQXI01000061">
    <property type="protein sequence ID" value="TGO26346.1"/>
    <property type="molecule type" value="Genomic_DNA"/>
</dbReference>
<organism evidence="6 7">
    <name type="scientific">Botrytis paeoniae</name>
    <dbReference type="NCBI Taxonomy" id="278948"/>
    <lineage>
        <taxon>Eukaryota</taxon>
        <taxon>Fungi</taxon>
        <taxon>Dikarya</taxon>
        <taxon>Ascomycota</taxon>
        <taxon>Pezizomycotina</taxon>
        <taxon>Leotiomycetes</taxon>
        <taxon>Helotiales</taxon>
        <taxon>Sclerotiniaceae</taxon>
        <taxon>Botrytis</taxon>
    </lineage>
</organism>
<gene>
    <name evidence="6" type="ORF">BPAE_0061g00180</name>
</gene>
<evidence type="ECO:0000313" key="7">
    <source>
        <dbReference type="Proteomes" id="UP000297910"/>
    </source>
</evidence>
<keyword evidence="1" id="KW-0479">Metal-binding</keyword>
<sequence>MDQAVQLLSGKELGVSLLGSLFVEASKMNIGHGDMARARILAEKATSYLIISYSSDSPQVLDNQHRANHPSTNIHYGLSSLDWATSVHDVPPSLDSNGFEDWLWRREGLQNSQIYFESPNSFLSNSIFPAFLELPHREQTSPELYENVGRFNYRPRCHWCFLGEILEFDISDLAILVKDIDDTNVELLLETNARGIFSKLRLAHTVAILYAQREGITTEPEISIENVALLQIFPISLPHLVTLRDLAQEFSTKRKTDNARTCHGCGEKSSSMVKRSRCSFFWYCNEKCQKNGWNTKGHKDDCKILKKPDLRGMFLMK</sequence>
<reference evidence="6 7" key="1">
    <citation type="submission" date="2017-12" db="EMBL/GenBank/DDBJ databases">
        <title>Comparative genomics of Botrytis spp.</title>
        <authorList>
            <person name="Valero-Jimenez C.A."/>
            <person name="Tapia P."/>
            <person name="Veloso J."/>
            <person name="Silva-Moreno E."/>
            <person name="Staats M."/>
            <person name="Valdes J.H."/>
            <person name="Van Kan J.A.L."/>
        </authorList>
    </citation>
    <scope>NUCLEOTIDE SEQUENCE [LARGE SCALE GENOMIC DNA]</scope>
    <source>
        <strain evidence="6 7">Bp0003</strain>
    </source>
</reference>